<feature type="region of interest" description="Disordered" evidence="1">
    <location>
        <begin position="1"/>
        <end position="20"/>
    </location>
</feature>
<sequence>MINRNLKKEGQKRLENSSLKKEEEMNYWVISDELDGMDLDSFAST</sequence>
<evidence type="ECO:0000313" key="3">
    <source>
        <dbReference type="Proteomes" id="UP000321830"/>
    </source>
</evidence>
<evidence type="ECO:0000313" key="2">
    <source>
        <dbReference type="EMBL" id="GEL91468.1"/>
    </source>
</evidence>
<name>A0A511J0C1_9ENTE</name>
<dbReference type="EMBL" id="BJWF01000005">
    <property type="protein sequence ID" value="GEL91468.1"/>
    <property type="molecule type" value="Genomic_DNA"/>
</dbReference>
<accession>A0A511J0C1</accession>
<evidence type="ECO:0000256" key="1">
    <source>
        <dbReference type="SAM" id="MobiDB-lite"/>
    </source>
</evidence>
<proteinExistence type="predicted"/>
<protein>
    <submittedName>
        <fullName evidence="2">Uncharacterized protein</fullName>
    </submittedName>
</protein>
<dbReference type="AlphaFoldDB" id="A0A511J0C1"/>
<comment type="caution">
    <text evidence="2">The sequence shown here is derived from an EMBL/GenBank/DDBJ whole genome shotgun (WGS) entry which is preliminary data.</text>
</comment>
<organism evidence="2 3">
    <name type="scientific">Enterococcus villorum</name>
    <dbReference type="NCBI Taxonomy" id="112904"/>
    <lineage>
        <taxon>Bacteria</taxon>
        <taxon>Bacillati</taxon>
        <taxon>Bacillota</taxon>
        <taxon>Bacilli</taxon>
        <taxon>Lactobacillales</taxon>
        <taxon>Enterococcaceae</taxon>
        <taxon>Enterococcus</taxon>
    </lineage>
</organism>
<gene>
    <name evidence="2" type="ORF">EVI01_08050</name>
</gene>
<reference evidence="2 3" key="1">
    <citation type="submission" date="2019-07" db="EMBL/GenBank/DDBJ databases">
        <title>Whole genome shotgun sequence of Enterococcus villorum NBRC 100699.</title>
        <authorList>
            <person name="Hosoyama A."/>
            <person name="Uohara A."/>
            <person name="Ohji S."/>
            <person name="Ichikawa N."/>
        </authorList>
    </citation>
    <scope>NUCLEOTIDE SEQUENCE [LARGE SCALE GENOMIC DNA]</scope>
    <source>
        <strain evidence="2 3">NBRC 100699</strain>
    </source>
</reference>
<dbReference type="Proteomes" id="UP000321830">
    <property type="component" value="Unassembled WGS sequence"/>
</dbReference>